<reference evidence="2" key="1">
    <citation type="submission" date="2017-02" db="UniProtKB">
        <authorList>
            <consortium name="WormBaseParasite"/>
        </authorList>
    </citation>
    <scope>IDENTIFICATION</scope>
</reference>
<protein>
    <submittedName>
        <fullName evidence="2">Ephrin RBD domain-containing protein</fullName>
    </submittedName>
</protein>
<proteinExistence type="predicted"/>
<keyword evidence="1" id="KW-1185">Reference proteome</keyword>
<dbReference type="AlphaFoldDB" id="A0A0M3I7T4"/>
<evidence type="ECO:0000313" key="2">
    <source>
        <dbReference type="WBParaSite" id="ALUE_0001330401-mRNA-1"/>
    </source>
</evidence>
<dbReference type="Proteomes" id="UP000036681">
    <property type="component" value="Unplaced"/>
</dbReference>
<organism evidence="1 2">
    <name type="scientific">Ascaris lumbricoides</name>
    <name type="common">Giant roundworm</name>
    <dbReference type="NCBI Taxonomy" id="6252"/>
    <lineage>
        <taxon>Eukaryota</taxon>
        <taxon>Metazoa</taxon>
        <taxon>Ecdysozoa</taxon>
        <taxon>Nematoda</taxon>
        <taxon>Chromadorea</taxon>
        <taxon>Rhabditida</taxon>
        <taxon>Spirurina</taxon>
        <taxon>Ascaridomorpha</taxon>
        <taxon>Ascaridoidea</taxon>
        <taxon>Ascarididae</taxon>
        <taxon>Ascaris</taxon>
    </lineage>
</organism>
<dbReference type="WBParaSite" id="ALUE_0001330401-mRNA-1">
    <property type="protein sequence ID" value="ALUE_0001330401-mRNA-1"/>
    <property type="gene ID" value="ALUE_0001330401"/>
</dbReference>
<sequence length="117" mass="13356">ALKAAVKYFRNRAQRRDNRSNQARLLISTIVYATPANICNIPGLPVSSPNQTYYHGFINIDRISCLSKSFYSSDDTFADKTQETDQCNRGPKMDAAKQNRLFKPDLIKYVLIDVSYE</sequence>
<name>A0A0M3I7T4_ASCLU</name>
<accession>A0A0M3I7T4</accession>
<evidence type="ECO:0000313" key="1">
    <source>
        <dbReference type="Proteomes" id="UP000036681"/>
    </source>
</evidence>